<feature type="domain" description="Peptidase M48" evidence="10">
    <location>
        <begin position="178"/>
        <end position="379"/>
    </location>
</feature>
<evidence type="ECO:0000259" key="11">
    <source>
        <dbReference type="Pfam" id="PF16491"/>
    </source>
</evidence>
<keyword evidence="5 8" id="KW-0482">Metalloprotease</keyword>
<evidence type="ECO:0000313" key="12">
    <source>
        <dbReference type="EMBL" id="SIN59491.1"/>
    </source>
</evidence>
<evidence type="ECO:0000256" key="9">
    <source>
        <dbReference type="SAM" id="Phobius"/>
    </source>
</evidence>
<evidence type="ECO:0000256" key="1">
    <source>
        <dbReference type="ARBA" id="ARBA00022670"/>
    </source>
</evidence>
<evidence type="ECO:0000313" key="13">
    <source>
        <dbReference type="Proteomes" id="UP000185192"/>
    </source>
</evidence>
<evidence type="ECO:0000259" key="10">
    <source>
        <dbReference type="Pfam" id="PF01435"/>
    </source>
</evidence>
<keyword evidence="13" id="KW-1185">Reference proteome</keyword>
<feature type="binding site" evidence="7">
    <location>
        <position position="323"/>
    </location>
    <ligand>
        <name>Zn(2+)</name>
        <dbReference type="ChEBI" id="CHEBI:29105"/>
        <note>catalytic</note>
    </ligand>
</feature>
<protein>
    <submittedName>
        <fullName evidence="12">STE24 endopeptidase</fullName>
    </submittedName>
</protein>
<keyword evidence="9" id="KW-0812">Transmembrane</keyword>
<comment type="similarity">
    <text evidence="8">Belongs to the peptidase M48 family.</text>
</comment>
<keyword evidence="4 7" id="KW-0862">Zinc</keyword>
<evidence type="ECO:0000256" key="7">
    <source>
        <dbReference type="PIRSR" id="PIRSR627057-2"/>
    </source>
</evidence>
<keyword evidence="9" id="KW-1133">Transmembrane helix</keyword>
<proteinExistence type="inferred from homology"/>
<dbReference type="Proteomes" id="UP000185192">
    <property type="component" value="Unassembled WGS sequence"/>
</dbReference>
<dbReference type="GO" id="GO:0004222">
    <property type="term" value="F:metalloendopeptidase activity"/>
    <property type="evidence" value="ECO:0007669"/>
    <property type="project" value="InterPro"/>
</dbReference>
<feature type="transmembrane region" description="Helical" evidence="9">
    <location>
        <begin position="256"/>
        <end position="274"/>
    </location>
</feature>
<dbReference type="GO" id="GO:0071586">
    <property type="term" value="P:CAAX-box protein processing"/>
    <property type="evidence" value="ECO:0007669"/>
    <property type="project" value="InterPro"/>
</dbReference>
<feature type="binding site" evidence="7">
    <location>
        <position position="246"/>
    </location>
    <ligand>
        <name>Zn(2+)</name>
        <dbReference type="ChEBI" id="CHEBI:29105"/>
        <note>catalytic</note>
    </ligand>
</feature>
<keyword evidence="2 7" id="KW-0479">Metal-binding</keyword>
<name>A0A1N6CLR7_9SPHN</name>
<organism evidence="12 13">
    <name type="scientific">Parasphingorhabdus marina DSM 22363</name>
    <dbReference type="NCBI Taxonomy" id="1123272"/>
    <lineage>
        <taxon>Bacteria</taxon>
        <taxon>Pseudomonadati</taxon>
        <taxon>Pseudomonadota</taxon>
        <taxon>Alphaproteobacteria</taxon>
        <taxon>Sphingomonadales</taxon>
        <taxon>Sphingomonadaceae</taxon>
        <taxon>Parasphingorhabdus</taxon>
    </lineage>
</organism>
<dbReference type="InterPro" id="IPR001915">
    <property type="entry name" value="Peptidase_M48"/>
</dbReference>
<keyword evidence="9" id="KW-0472">Membrane</keyword>
<evidence type="ECO:0000256" key="3">
    <source>
        <dbReference type="ARBA" id="ARBA00022801"/>
    </source>
</evidence>
<dbReference type="STRING" id="1123272.SAMN02745824_0019"/>
<dbReference type="CDD" id="cd07343">
    <property type="entry name" value="M48A_Zmpste24p_like"/>
    <property type="match status" value="1"/>
</dbReference>
<dbReference type="AlphaFoldDB" id="A0A1N6CLR7"/>
<feature type="transmembrane region" description="Helical" evidence="9">
    <location>
        <begin position="144"/>
        <end position="167"/>
    </location>
</feature>
<feature type="active site" evidence="6">
    <location>
        <position position="247"/>
    </location>
</feature>
<feature type="active site" description="Proton donor" evidence="6">
    <location>
        <position position="327"/>
    </location>
</feature>
<dbReference type="InterPro" id="IPR027057">
    <property type="entry name" value="CAXX_Prtase_1"/>
</dbReference>
<dbReference type="Pfam" id="PF01435">
    <property type="entry name" value="Peptidase_M48"/>
    <property type="match status" value="1"/>
</dbReference>
<feature type="binding site" evidence="7">
    <location>
        <position position="250"/>
    </location>
    <ligand>
        <name>Zn(2+)</name>
        <dbReference type="ChEBI" id="CHEBI:29105"/>
        <note>catalytic</note>
    </ligand>
</feature>
<feature type="transmembrane region" description="Helical" evidence="9">
    <location>
        <begin position="111"/>
        <end position="137"/>
    </location>
</feature>
<evidence type="ECO:0000256" key="4">
    <source>
        <dbReference type="ARBA" id="ARBA00022833"/>
    </source>
</evidence>
<comment type="cofactor">
    <cofactor evidence="7 8">
        <name>Zn(2+)</name>
        <dbReference type="ChEBI" id="CHEBI:29105"/>
    </cofactor>
    <text evidence="7 8">Binds 1 zinc ion per subunit.</text>
</comment>
<evidence type="ECO:0000256" key="2">
    <source>
        <dbReference type="ARBA" id="ARBA00022723"/>
    </source>
</evidence>
<sequence>MTVDPAVQAARMIDALGPESLEKAANYTVGSHWLLLWGLVVSALVTWLVVRWGILDKIWARLDKRSWAFRTFTVSAAFAIISSILFLPWTIYTDWWRESAYERTSQPIGDFLSQGAMGTVISAFVMGLFFLGVYALIRKSGKRWWLWSGGLAAFAITVMLLISPILIEPLFNEFKPVPEGEVRTAIEAMADEADIPHDRIFMYDGSRQSNNFTANVSGVFGSARIAISDVALKEASLDEVRAVTGHEIGHYVLNHIWRSVAVLSVLAIILFFLADRLFPWFARKFGSSASIGDPIGLPILVFVVGLLGGMAQPLTNGLTRIGEREADNYSLQTVNLPDALAGALIKTAEYRYPRPSAVQEMLFYTHPSVEWRVRNAMEWKASQGLQDSR</sequence>
<evidence type="ECO:0000256" key="5">
    <source>
        <dbReference type="ARBA" id="ARBA00023049"/>
    </source>
</evidence>
<gene>
    <name evidence="12" type="ORF">SAMN02745824_0019</name>
</gene>
<feature type="transmembrane region" description="Helical" evidence="9">
    <location>
        <begin position="295"/>
        <end position="314"/>
    </location>
</feature>
<dbReference type="Gene3D" id="3.30.2010.10">
    <property type="entry name" value="Metalloproteases ('zincins'), catalytic domain"/>
    <property type="match status" value="1"/>
</dbReference>
<evidence type="ECO:0000256" key="8">
    <source>
        <dbReference type="RuleBase" id="RU003983"/>
    </source>
</evidence>
<reference evidence="13" key="1">
    <citation type="submission" date="2016-11" db="EMBL/GenBank/DDBJ databases">
        <authorList>
            <person name="Varghese N."/>
            <person name="Submissions S."/>
        </authorList>
    </citation>
    <scope>NUCLEOTIDE SEQUENCE [LARGE SCALE GENOMIC DNA]</scope>
    <source>
        <strain evidence="13">DSM 22363</strain>
    </source>
</reference>
<keyword evidence="3 8" id="KW-0378">Hydrolase</keyword>
<dbReference type="PANTHER" id="PTHR10120">
    <property type="entry name" value="CAAX PRENYL PROTEASE 1"/>
    <property type="match status" value="1"/>
</dbReference>
<feature type="transmembrane region" description="Helical" evidence="9">
    <location>
        <begin position="67"/>
        <end position="91"/>
    </location>
</feature>
<feature type="domain" description="CAAX prenyl protease 1 N-terminal" evidence="11">
    <location>
        <begin position="14"/>
        <end position="172"/>
    </location>
</feature>
<accession>A0A1N6CLR7</accession>
<evidence type="ECO:0000256" key="6">
    <source>
        <dbReference type="PIRSR" id="PIRSR627057-1"/>
    </source>
</evidence>
<dbReference type="Pfam" id="PF16491">
    <property type="entry name" value="Peptidase_M48_N"/>
    <property type="match status" value="1"/>
</dbReference>
<dbReference type="EMBL" id="FSQW01000001">
    <property type="protein sequence ID" value="SIN59491.1"/>
    <property type="molecule type" value="Genomic_DNA"/>
</dbReference>
<keyword evidence="1 8" id="KW-0645">Protease</keyword>
<dbReference type="GO" id="GO:0046872">
    <property type="term" value="F:metal ion binding"/>
    <property type="evidence" value="ECO:0007669"/>
    <property type="project" value="UniProtKB-KW"/>
</dbReference>
<dbReference type="InterPro" id="IPR032456">
    <property type="entry name" value="Peptidase_M48_N"/>
</dbReference>
<dbReference type="RefSeq" id="WP_084192394.1">
    <property type="nucleotide sequence ID" value="NZ_FSQW01000001.1"/>
</dbReference>
<feature type="transmembrane region" description="Helical" evidence="9">
    <location>
        <begin position="34"/>
        <end position="55"/>
    </location>
</feature>